<keyword evidence="7" id="KW-0472">Membrane</keyword>
<dbReference type="SUPFAM" id="SSF55785">
    <property type="entry name" value="PYP-like sensor domain (PAS domain)"/>
    <property type="match status" value="2"/>
</dbReference>
<dbReference type="PANTHER" id="PTHR43711">
    <property type="entry name" value="TWO-COMPONENT HISTIDINE KINASE"/>
    <property type="match status" value="1"/>
</dbReference>
<dbReference type="SUPFAM" id="SSF55874">
    <property type="entry name" value="ATPase domain of HSP90 chaperone/DNA topoisomerase II/histidine kinase"/>
    <property type="match status" value="1"/>
</dbReference>
<dbReference type="OrthoDB" id="8127at2157"/>
<sequence length="684" mass="76158">MPLAFTSLHAASLVSVGLLNLALAALILETRSDQDVRPLGAFLVGIALWTIPQGFLLVETDPTIGFALSVVINSGAVIMATGLFHFALAYTGRTDWLRPDRIGLIYLGTCLWLLVIWTDPIHHWMHQPMEYTEVLLPVVEYQNTGYWLYVFWNWSLSAGGIFLFFLEYVNARGSGVYHRQSRLVVLAPLIPGTANVFAFLEVTSVNYSVWGFGATGILIAIALYRYRWLDLVPIARDRVIDEMRDGYLVIDDDRRVVDYNAAARSIVDEDVAIGEPIRTVLPEAGTLLDGERTELTISRGTTIVDATVSSVGDERTERAVLMLRDVTEQRRAERRFQALIENVTDVVIVVTGDGQITYASPSVHSVLGYQPADVIGESVFDFVHDEDRQRAIDAFDELRTGPAEETRFEYRGRHRDGSWVGLEGGSVDLLDNDIVGGVVVSIRDVTERNERERELERTNQRLDEFVGLISHDLQNPLGLAKNYTRLARTSGRPEDVQMVEDVLDRMERMIYRFLSMARAGTTITETEPVSIASVARDSWDATATQGSTLECELPPDWTVDGDYHRLRHVFENLFRNAVVHNDRSVTVRVGALGPESCSTPDGDESIHEDERNATVNPFGVFVEDDGAGIPESIRPFVFERGHTTSDDGAGFGLAIVRDVVKAHGWRVALEDGRDGGARFEIVTT</sequence>
<dbReference type="InterPro" id="IPR036890">
    <property type="entry name" value="HATPase_C_sf"/>
</dbReference>
<evidence type="ECO:0000313" key="11">
    <source>
        <dbReference type="EMBL" id="RQG97244.1"/>
    </source>
</evidence>
<dbReference type="PROSITE" id="PS50112">
    <property type="entry name" value="PAS"/>
    <property type="match status" value="1"/>
</dbReference>
<keyword evidence="3" id="KW-0597">Phosphoprotein</keyword>
<evidence type="ECO:0000256" key="1">
    <source>
        <dbReference type="ARBA" id="ARBA00000085"/>
    </source>
</evidence>
<keyword evidence="6" id="KW-0902">Two-component regulatory system</keyword>
<keyword evidence="4" id="KW-0808">Transferase</keyword>
<dbReference type="InterPro" id="IPR013655">
    <property type="entry name" value="PAS_fold_3"/>
</dbReference>
<dbReference type="NCBIfam" id="TIGR00229">
    <property type="entry name" value="sensory_box"/>
    <property type="match status" value="1"/>
</dbReference>
<feature type="transmembrane region" description="Helical" evidence="7">
    <location>
        <begin position="39"/>
        <end position="58"/>
    </location>
</feature>
<dbReference type="AlphaFoldDB" id="A0A3N6M9D4"/>
<protein>
    <recommendedName>
        <fullName evidence="2">histidine kinase</fullName>
        <ecNumber evidence="2">2.7.13.3</ecNumber>
    </recommendedName>
</protein>
<dbReference type="InterPro" id="IPR035965">
    <property type="entry name" value="PAS-like_dom_sf"/>
</dbReference>
<dbReference type="EC" id="2.7.13.3" evidence="2"/>
<dbReference type="InterPro" id="IPR036097">
    <property type="entry name" value="HisK_dim/P_sf"/>
</dbReference>
<feature type="transmembrane region" description="Helical" evidence="7">
    <location>
        <begin position="183"/>
        <end position="201"/>
    </location>
</feature>
<dbReference type="Gene3D" id="3.30.450.20">
    <property type="entry name" value="PAS domain"/>
    <property type="match status" value="2"/>
</dbReference>
<dbReference type="CDD" id="cd00130">
    <property type="entry name" value="PAS"/>
    <property type="match status" value="1"/>
</dbReference>
<feature type="transmembrane region" description="Helical" evidence="7">
    <location>
        <begin position="64"/>
        <end position="90"/>
    </location>
</feature>
<dbReference type="Pfam" id="PF02518">
    <property type="entry name" value="HATPase_c"/>
    <property type="match status" value="1"/>
</dbReference>
<keyword evidence="7" id="KW-1133">Transmembrane helix</keyword>
<gene>
    <name evidence="11" type="ORF">EA473_04030</name>
</gene>
<name>A0A3N6M9D4_NATCH</name>
<dbReference type="PROSITE" id="PS50109">
    <property type="entry name" value="HIS_KIN"/>
    <property type="match status" value="1"/>
</dbReference>
<evidence type="ECO:0000259" key="8">
    <source>
        <dbReference type="PROSITE" id="PS50109"/>
    </source>
</evidence>
<dbReference type="InterPro" id="IPR000014">
    <property type="entry name" value="PAS"/>
</dbReference>
<dbReference type="InterPro" id="IPR000700">
    <property type="entry name" value="PAS-assoc_C"/>
</dbReference>
<keyword evidence="7" id="KW-0812">Transmembrane</keyword>
<dbReference type="SUPFAM" id="SSF47384">
    <property type="entry name" value="Homodimeric domain of signal transducing histidine kinase"/>
    <property type="match status" value="1"/>
</dbReference>
<dbReference type="SMART" id="SM00388">
    <property type="entry name" value="HisKA"/>
    <property type="match status" value="1"/>
</dbReference>
<dbReference type="InterPro" id="IPR005467">
    <property type="entry name" value="His_kinase_dom"/>
</dbReference>
<evidence type="ECO:0000259" key="10">
    <source>
        <dbReference type="PROSITE" id="PS50113"/>
    </source>
</evidence>
<feature type="domain" description="PAS" evidence="9">
    <location>
        <begin position="332"/>
        <end position="402"/>
    </location>
</feature>
<evidence type="ECO:0000313" key="12">
    <source>
        <dbReference type="Proteomes" id="UP000282323"/>
    </source>
</evidence>
<keyword evidence="12" id="KW-1185">Reference proteome</keyword>
<feature type="transmembrane region" description="Helical" evidence="7">
    <location>
        <begin position="146"/>
        <end position="171"/>
    </location>
</feature>
<dbReference type="GO" id="GO:0000155">
    <property type="term" value="F:phosphorelay sensor kinase activity"/>
    <property type="evidence" value="ECO:0007669"/>
    <property type="project" value="InterPro"/>
</dbReference>
<dbReference type="Pfam" id="PF13188">
    <property type="entry name" value="PAS_8"/>
    <property type="match status" value="1"/>
</dbReference>
<dbReference type="EMBL" id="REGA01000002">
    <property type="protein sequence ID" value="RQG97244.1"/>
    <property type="molecule type" value="Genomic_DNA"/>
</dbReference>
<dbReference type="PRINTS" id="PR00344">
    <property type="entry name" value="BCTRLSENSOR"/>
</dbReference>
<evidence type="ECO:0000256" key="7">
    <source>
        <dbReference type="SAM" id="Phobius"/>
    </source>
</evidence>
<dbReference type="Pfam" id="PF00512">
    <property type="entry name" value="HisKA"/>
    <property type="match status" value="1"/>
</dbReference>
<dbReference type="InterPro" id="IPR004358">
    <property type="entry name" value="Sig_transdc_His_kin-like_C"/>
</dbReference>
<comment type="caution">
    <text evidence="11">The sequence shown here is derived from an EMBL/GenBank/DDBJ whole genome shotgun (WGS) entry which is preliminary data.</text>
</comment>
<keyword evidence="5" id="KW-0418">Kinase</keyword>
<evidence type="ECO:0000256" key="5">
    <source>
        <dbReference type="ARBA" id="ARBA00022777"/>
    </source>
</evidence>
<dbReference type="InterPro" id="IPR031621">
    <property type="entry name" value="HisKA_7TM"/>
</dbReference>
<feature type="transmembrane region" description="Helical" evidence="7">
    <location>
        <begin position="6"/>
        <end position="27"/>
    </location>
</feature>
<dbReference type="InterPro" id="IPR003594">
    <property type="entry name" value="HATPase_dom"/>
</dbReference>
<feature type="transmembrane region" description="Helical" evidence="7">
    <location>
        <begin position="102"/>
        <end position="126"/>
    </location>
</feature>
<evidence type="ECO:0000256" key="4">
    <source>
        <dbReference type="ARBA" id="ARBA00022679"/>
    </source>
</evidence>
<dbReference type="Proteomes" id="UP000282323">
    <property type="component" value="Unassembled WGS sequence"/>
</dbReference>
<comment type="catalytic activity">
    <reaction evidence="1">
        <text>ATP + protein L-histidine = ADP + protein N-phospho-L-histidine.</text>
        <dbReference type="EC" id="2.7.13.3"/>
    </reaction>
</comment>
<dbReference type="Gene3D" id="3.30.565.10">
    <property type="entry name" value="Histidine kinase-like ATPase, C-terminal domain"/>
    <property type="match status" value="1"/>
</dbReference>
<dbReference type="InterPro" id="IPR050736">
    <property type="entry name" value="Sensor_HK_Regulatory"/>
</dbReference>
<feature type="transmembrane region" description="Helical" evidence="7">
    <location>
        <begin position="207"/>
        <end position="226"/>
    </location>
</feature>
<evidence type="ECO:0000256" key="6">
    <source>
        <dbReference type="ARBA" id="ARBA00023012"/>
    </source>
</evidence>
<dbReference type="SMART" id="SM00387">
    <property type="entry name" value="HATPase_c"/>
    <property type="match status" value="1"/>
</dbReference>
<dbReference type="Pfam" id="PF08447">
    <property type="entry name" value="PAS_3"/>
    <property type="match status" value="1"/>
</dbReference>
<feature type="domain" description="Histidine kinase" evidence="8">
    <location>
        <begin position="468"/>
        <end position="684"/>
    </location>
</feature>
<dbReference type="Pfam" id="PF16927">
    <property type="entry name" value="HisKA_7TM"/>
    <property type="match status" value="1"/>
</dbReference>
<dbReference type="CDD" id="cd00082">
    <property type="entry name" value="HisKA"/>
    <property type="match status" value="1"/>
</dbReference>
<evidence type="ECO:0000256" key="2">
    <source>
        <dbReference type="ARBA" id="ARBA00012438"/>
    </source>
</evidence>
<reference evidence="11 12" key="1">
    <citation type="submission" date="2018-10" db="EMBL/GenBank/DDBJ databases">
        <title>Natrarchaeobius chitinivorans gen. nov., sp. nov., and Natrarchaeobius haloalkaliphilus sp. nov., alkaliphilic, chitin-utilizing haloarchaea from hypersaline alkaline lakes.</title>
        <authorList>
            <person name="Sorokin D.Y."/>
            <person name="Elcheninov A.G."/>
            <person name="Kostrikina N.A."/>
            <person name="Bale N.J."/>
            <person name="Sinninghe Damste J.S."/>
            <person name="Khijniak T.V."/>
            <person name="Kublanov I.V."/>
            <person name="Toshchakov S.V."/>
        </authorList>
    </citation>
    <scope>NUCLEOTIDE SEQUENCE [LARGE SCALE GENOMIC DNA]</scope>
    <source>
        <strain evidence="11 12">AArcht4T</strain>
    </source>
</reference>
<organism evidence="11 12">
    <name type="scientific">Natrarchaeobius chitinivorans</name>
    <dbReference type="NCBI Taxonomy" id="1679083"/>
    <lineage>
        <taxon>Archaea</taxon>
        <taxon>Methanobacteriati</taxon>
        <taxon>Methanobacteriota</taxon>
        <taxon>Stenosarchaea group</taxon>
        <taxon>Halobacteria</taxon>
        <taxon>Halobacteriales</taxon>
        <taxon>Natrialbaceae</taxon>
        <taxon>Natrarchaeobius</taxon>
    </lineage>
</organism>
<dbReference type="SMART" id="SM00091">
    <property type="entry name" value="PAS"/>
    <property type="match status" value="2"/>
</dbReference>
<dbReference type="PANTHER" id="PTHR43711:SF1">
    <property type="entry name" value="HISTIDINE KINASE 1"/>
    <property type="match status" value="1"/>
</dbReference>
<dbReference type="InterPro" id="IPR003661">
    <property type="entry name" value="HisK_dim/P_dom"/>
</dbReference>
<dbReference type="Gene3D" id="1.10.287.130">
    <property type="match status" value="1"/>
</dbReference>
<accession>A0A3N6M9D4</accession>
<evidence type="ECO:0000256" key="3">
    <source>
        <dbReference type="ARBA" id="ARBA00022553"/>
    </source>
</evidence>
<evidence type="ECO:0000259" key="9">
    <source>
        <dbReference type="PROSITE" id="PS50112"/>
    </source>
</evidence>
<feature type="domain" description="PAC" evidence="10">
    <location>
        <begin position="406"/>
        <end position="457"/>
    </location>
</feature>
<dbReference type="PROSITE" id="PS50113">
    <property type="entry name" value="PAC"/>
    <property type="match status" value="1"/>
</dbReference>
<dbReference type="CDD" id="cd00075">
    <property type="entry name" value="HATPase"/>
    <property type="match status" value="1"/>
</dbReference>
<proteinExistence type="predicted"/>
<dbReference type="RefSeq" id="WP_124194365.1">
    <property type="nucleotide sequence ID" value="NZ_REGA01000002.1"/>
</dbReference>